<evidence type="ECO:0000256" key="5">
    <source>
        <dbReference type="ARBA" id="ARBA00022964"/>
    </source>
</evidence>
<evidence type="ECO:0000256" key="6">
    <source>
        <dbReference type="ARBA" id="ARBA00023002"/>
    </source>
</evidence>
<comment type="cofactor">
    <cofactor evidence="1">
        <name>Fe(2+)</name>
        <dbReference type="ChEBI" id="CHEBI:29033"/>
    </cofactor>
</comment>
<evidence type="ECO:0000256" key="1">
    <source>
        <dbReference type="ARBA" id="ARBA00001954"/>
    </source>
</evidence>
<reference evidence="16" key="1">
    <citation type="submission" date="2025-08" db="UniProtKB">
        <authorList>
            <consortium name="Ensembl"/>
        </authorList>
    </citation>
    <scope>IDENTIFICATION</scope>
</reference>
<keyword evidence="5" id="KW-0223">Dioxygenase</keyword>
<dbReference type="GO" id="GO:0005634">
    <property type="term" value="C:nucleus"/>
    <property type="evidence" value="ECO:0007669"/>
    <property type="project" value="UniProtKB-SubCell"/>
</dbReference>
<evidence type="ECO:0000256" key="3">
    <source>
        <dbReference type="ARBA" id="ARBA00022723"/>
    </source>
</evidence>
<dbReference type="PROSITE" id="PS51184">
    <property type="entry name" value="JMJC"/>
    <property type="match status" value="1"/>
</dbReference>
<organism evidence="16 17">
    <name type="scientific">Chelydra serpentina</name>
    <name type="common">Snapping turtle</name>
    <name type="synonym">Testudo serpentina</name>
    <dbReference type="NCBI Taxonomy" id="8475"/>
    <lineage>
        <taxon>Eukaryota</taxon>
        <taxon>Metazoa</taxon>
        <taxon>Chordata</taxon>
        <taxon>Craniata</taxon>
        <taxon>Vertebrata</taxon>
        <taxon>Euteleostomi</taxon>
        <taxon>Archelosauria</taxon>
        <taxon>Testudinata</taxon>
        <taxon>Testudines</taxon>
        <taxon>Cryptodira</taxon>
        <taxon>Durocryptodira</taxon>
        <taxon>Americhelydia</taxon>
        <taxon>Chelydroidea</taxon>
        <taxon>Chelydridae</taxon>
        <taxon>Chelydra</taxon>
    </lineage>
</organism>
<dbReference type="SMART" id="SM00558">
    <property type="entry name" value="JmjC"/>
    <property type="match status" value="1"/>
</dbReference>
<evidence type="ECO:0000256" key="9">
    <source>
        <dbReference type="ARBA" id="ARBA00023108"/>
    </source>
</evidence>
<reference evidence="16" key="2">
    <citation type="submission" date="2025-09" db="UniProtKB">
        <authorList>
            <consortium name="Ensembl"/>
        </authorList>
    </citation>
    <scope>IDENTIFICATION</scope>
</reference>
<keyword evidence="17" id="KW-1185">Reference proteome</keyword>
<evidence type="ECO:0000256" key="13">
    <source>
        <dbReference type="ARBA" id="ARBA00049800"/>
    </source>
</evidence>
<accession>A0A8C3T7P1</accession>
<feature type="region of interest" description="Disordered" evidence="14">
    <location>
        <begin position="1"/>
        <end position="20"/>
    </location>
</feature>
<dbReference type="GO" id="GO:0031648">
    <property type="term" value="P:protein destabilization"/>
    <property type="evidence" value="ECO:0007669"/>
    <property type="project" value="UniProtKB-ARBA"/>
</dbReference>
<dbReference type="GO" id="GO:0003682">
    <property type="term" value="F:chromatin binding"/>
    <property type="evidence" value="ECO:0007669"/>
    <property type="project" value="UniProtKB-ARBA"/>
</dbReference>
<protein>
    <recommendedName>
        <fullName evidence="13">JmjC domain-containing protein 5</fullName>
    </recommendedName>
</protein>
<dbReference type="Ensembl" id="ENSCSRT00000025445.1">
    <property type="protein sequence ID" value="ENSCSRP00000024395.1"/>
    <property type="gene ID" value="ENSCSRG00000018309.1"/>
</dbReference>
<evidence type="ECO:0000256" key="14">
    <source>
        <dbReference type="SAM" id="MobiDB-lite"/>
    </source>
</evidence>
<evidence type="ECO:0000256" key="4">
    <source>
        <dbReference type="ARBA" id="ARBA00022853"/>
    </source>
</evidence>
<keyword evidence="10" id="KW-0804">Transcription</keyword>
<dbReference type="AlphaFoldDB" id="A0A8C3T7P1"/>
<dbReference type="PANTHER" id="PTHR12461:SF106">
    <property type="entry name" value="BIFUNCTIONAL PEPTIDASE AND ARGINYL-HYDROXYLASE JMJD5"/>
    <property type="match status" value="1"/>
</dbReference>
<feature type="domain" description="JmjC" evidence="15">
    <location>
        <begin position="283"/>
        <end position="428"/>
    </location>
</feature>
<proteinExistence type="predicted"/>
<keyword evidence="9" id="KW-0090">Biological rhythms</keyword>
<evidence type="ECO:0000256" key="2">
    <source>
        <dbReference type="ARBA" id="ARBA00004123"/>
    </source>
</evidence>
<keyword evidence="8" id="KW-0805">Transcription regulation</keyword>
<dbReference type="GO" id="GO:0051864">
    <property type="term" value="F:histone H3K36 demethylase activity"/>
    <property type="evidence" value="ECO:0007669"/>
    <property type="project" value="TreeGrafter"/>
</dbReference>
<dbReference type="GO" id="GO:0010468">
    <property type="term" value="P:regulation of gene expression"/>
    <property type="evidence" value="ECO:0007669"/>
    <property type="project" value="UniProtKB-ARBA"/>
</dbReference>
<dbReference type="GO" id="GO:0046872">
    <property type="term" value="F:metal ion binding"/>
    <property type="evidence" value="ECO:0007669"/>
    <property type="project" value="UniProtKB-KW"/>
</dbReference>
<evidence type="ECO:0000313" key="16">
    <source>
        <dbReference type="Ensembl" id="ENSCSRP00000024395.1"/>
    </source>
</evidence>
<dbReference type="Pfam" id="PF13621">
    <property type="entry name" value="Cupin_8"/>
    <property type="match status" value="1"/>
</dbReference>
<evidence type="ECO:0000256" key="10">
    <source>
        <dbReference type="ARBA" id="ARBA00023163"/>
    </source>
</evidence>
<dbReference type="InterPro" id="IPR003347">
    <property type="entry name" value="JmjC_dom"/>
</dbReference>
<evidence type="ECO:0000313" key="17">
    <source>
        <dbReference type="Proteomes" id="UP000694403"/>
    </source>
</evidence>
<sequence length="428" mass="48978">MSRPSSPEGLATSSSPAAGQVSAGNTVWADIRALLPNTKEELKLDFSEKVEESVISLLQQARDLLYGAGSLCSGSTRETCLQVSEIIIDYSWEKLNIGTWRDVDKDWRRVYSYGCLFKVLCMCSRQGTIADTIRVCDMGLLMGASILDNILVRIINVLQKHLTYGKRSAEEDTKESHRKKIRNDHTTIPSVKSEEVIPQLHCPSLEHFRENYMIPQKPVILEGIVDHWPCMKKWSLDYLRQIAGCRTVPVEVGSRYTDEEWSQTLMIVNDFIDQYIMNKNSIGYLAQHQLFDQIPELKQDICIPDYCSLGEGEEDDITINAWFGPEGTISPLHQDPQQNFLVQVIGRKYIRLYSPQESENLYPHETPMLHNTSQVDVEDPDLVKFPKFERAAFQACILTPGQVLFIPVKYWHYVRSLDVSFSVSFWWS</sequence>
<comment type="subcellular location">
    <subcellularLocation>
        <location evidence="2">Nucleus</location>
    </subcellularLocation>
</comment>
<keyword evidence="6" id="KW-0560">Oxidoreductase</keyword>
<dbReference type="InterPro" id="IPR041667">
    <property type="entry name" value="Cupin_8"/>
</dbReference>
<dbReference type="GO" id="GO:0048511">
    <property type="term" value="P:rhythmic process"/>
    <property type="evidence" value="ECO:0007669"/>
    <property type="project" value="UniProtKB-KW"/>
</dbReference>
<dbReference type="Proteomes" id="UP000694403">
    <property type="component" value="Unplaced"/>
</dbReference>
<dbReference type="FunFam" id="2.60.120.650:FF:000019">
    <property type="entry name" value="Bifunctional peptidase and arginyl-hydroxylase JMJD5"/>
    <property type="match status" value="1"/>
</dbReference>
<keyword evidence="4" id="KW-0156">Chromatin regulator</keyword>
<dbReference type="SUPFAM" id="SSF51197">
    <property type="entry name" value="Clavaminate synthase-like"/>
    <property type="match status" value="1"/>
</dbReference>
<feature type="compositionally biased region" description="Polar residues" evidence="14">
    <location>
        <begin position="11"/>
        <end position="20"/>
    </location>
</feature>
<keyword evidence="3" id="KW-0479">Metal-binding</keyword>
<evidence type="ECO:0000256" key="7">
    <source>
        <dbReference type="ARBA" id="ARBA00023004"/>
    </source>
</evidence>
<keyword evidence="11" id="KW-0539">Nucleus</keyword>
<keyword evidence="12" id="KW-0131">Cell cycle</keyword>
<dbReference type="Gene3D" id="2.60.120.650">
    <property type="entry name" value="Cupin"/>
    <property type="match status" value="1"/>
</dbReference>
<evidence type="ECO:0000256" key="11">
    <source>
        <dbReference type="ARBA" id="ARBA00023242"/>
    </source>
</evidence>
<dbReference type="PANTHER" id="PTHR12461">
    <property type="entry name" value="HYPOXIA-INDUCIBLE FACTOR 1 ALPHA INHIBITOR-RELATED"/>
    <property type="match status" value="1"/>
</dbReference>
<keyword evidence="7" id="KW-0408">Iron</keyword>
<name>A0A8C3T7P1_CHESE</name>
<evidence type="ECO:0000259" key="15">
    <source>
        <dbReference type="PROSITE" id="PS51184"/>
    </source>
</evidence>
<evidence type="ECO:0000256" key="12">
    <source>
        <dbReference type="ARBA" id="ARBA00023306"/>
    </source>
</evidence>
<dbReference type="InterPro" id="IPR056520">
    <property type="entry name" value="ARM_KDM8_N"/>
</dbReference>
<evidence type="ECO:0000256" key="8">
    <source>
        <dbReference type="ARBA" id="ARBA00023015"/>
    </source>
</evidence>
<dbReference type="Pfam" id="PF24472">
    <property type="entry name" value="ARM_KDM8_N"/>
    <property type="match status" value="1"/>
</dbReference>